<keyword evidence="2" id="KW-0808">Transferase</keyword>
<evidence type="ECO:0000313" key="3">
    <source>
        <dbReference type="Proteomes" id="UP000008204"/>
    </source>
</evidence>
<sequence>MSAQPPLEFIPPALNPWILRGCQQILPFWLQWQTNITEIQAKNVEILADLYQQFQQKKVRILLAFRHPSVNDPYCMGYLIWKLLPQVAKQKNIPLNGLIHAHFMYDRGIPLWAGSTVGWLYAKLGGTPIQRGKLDIAGLRSARDLLVNSQFPLAAAPEGATNGHNEIVSPLEPGIAQLGFWCVEDLQKANRNETVFIVPIGIQYHYVTPPWEEISKLLTQLEIDTGVITEKDNNQQLITDEKVLYQRLYQLGEKLLGLMEDFYQKFYHKPLPDDSNKDLSERLPNLMNVALEVAESYFNLQPKGNFINRCRRLEQAGWDCIYREDFKEGNQVSLVEKTLGDRIAEEATLRMWHMRIVESFVAVTGYYVKEKPSAERFAETTLLLWDLVARIQGNNPFFRPQIGKQTVTMTIGNPLSVSDRLTDYKASRRQAVANLTQELQTVLEEMISRL</sequence>
<dbReference type="SMART" id="SM00563">
    <property type="entry name" value="PlsC"/>
    <property type="match status" value="1"/>
</dbReference>
<dbReference type="GO" id="GO:0016746">
    <property type="term" value="F:acyltransferase activity"/>
    <property type="evidence" value="ECO:0007669"/>
    <property type="project" value="UniProtKB-KW"/>
</dbReference>
<evidence type="ECO:0000313" key="2">
    <source>
        <dbReference type="EMBL" id="ACK64134.1"/>
    </source>
</evidence>
<protein>
    <submittedName>
        <fullName evidence="2">Phospholipid/glycerol acyltransferase</fullName>
    </submittedName>
</protein>
<keyword evidence="3" id="KW-1185">Reference proteome</keyword>
<gene>
    <name evidence="2" type="ordered locus">PCC8801_0027</name>
</gene>
<organism evidence="2 3">
    <name type="scientific">Rippkaea orientalis (strain PCC 8801 / RF-1)</name>
    <name type="common">Cyanothece sp. (strain PCC 8801)</name>
    <dbReference type="NCBI Taxonomy" id="41431"/>
    <lineage>
        <taxon>Bacteria</taxon>
        <taxon>Bacillati</taxon>
        <taxon>Cyanobacteriota</taxon>
        <taxon>Cyanophyceae</taxon>
        <taxon>Oscillatoriophycideae</taxon>
        <taxon>Chroococcales</taxon>
        <taxon>Aphanothecaceae</taxon>
        <taxon>Rippkaea</taxon>
        <taxon>Rippkaea orientalis</taxon>
    </lineage>
</organism>
<dbReference type="Proteomes" id="UP000008204">
    <property type="component" value="Chromosome"/>
</dbReference>
<dbReference type="EMBL" id="CP001287">
    <property type="protein sequence ID" value="ACK64134.1"/>
    <property type="molecule type" value="Genomic_DNA"/>
</dbReference>
<proteinExistence type="predicted"/>
<dbReference type="eggNOG" id="COG0204">
    <property type="taxonomic scope" value="Bacteria"/>
</dbReference>
<dbReference type="InterPro" id="IPR002123">
    <property type="entry name" value="Plipid/glycerol_acylTrfase"/>
</dbReference>
<dbReference type="HOGENOM" id="CLU_045973_0_0_3"/>
<keyword evidence="2" id="KW-0012">Acyltransferase</keyword>
<dbReference type="SUPFAM" id="SSF69593">
    <property type="entry name" value="Glycerol-3-phosphate (1)-acyltransferase"/>
    <property type="match status" value="1"/>
</dbReference>
<name>B7JZH4_RIPO1</name>
<dbReference type="AlphaFoldDB" id="B7JZH4"/>
<evidence type="ECO:0000259" key="1">
    <source>
        <dbReference type="SMART" id="SM00563"/>
    </source>
</evidence>
<dbReference type="KEGG" id="cyp:PCC8801_0027"/>
<accession>B7JZH4</accession>
<feature type="domain" description="Phospholipid/glycerol acyltransferase" evidence="1">
    <location>
        <begin position="61"/>
        <end position="205"/>
    </location>
</feature>
<reference evidence="3" key="1">
    <citation type="journal article" date="2011" name="MBio">
        <title>Novel metabolic attributes of the genus Cyanothece, comprising a group of unicellular nitrogen-fixing Cyanobacteria.</title>
        <authorList>
            <person name="Bandyopadhyay A."/>
            <person name="Elvitigala T."/>
            <person name="Welsh E."/>
            <person name="Stockel J."/>
            <person name="Liberton M."/>
            <person name="Min H."/>
            <person name="Sherman L.A."/>
            <person name="Pakrasi H.B."/>
        </authorList>
    </citation>
    <scope>NUCLEOTIDE SEQUENCE [LARGE SCALE GENOMIC DNA]</scope>
    <source>
        <strain evidence="3">PCC 8801</strain>
    </source>
</reference>
<dbReference type="STRING" id="41431.PCC8801_0027"/>